<feature type="transmembrane region" description="Helical" evidence="1">
    <location>
        <begin position="155"/>
        <end position="176"/>
    </location>
</feature>
<sequence>MTSAARKPAHPGRRLLFALSGLATLAASIGAPVLLPYPLLVASLCRDWRLPAVIPDGRRLLVATLAACLVLETGAWAHNVIRDAAEPALFHPQLLPDLLMAIGFYAGWWLAWWWLLRRWRYTTGEVFAITALYGVFIEQQGRVFLLGLRTLPTGALLWLFVALAYGSTMALAHVWAGGQTARNAAQPQGRWKYPAALAAMFVCSVGLMILWNLPLSWLDAIPPERLPMRSHPFW</sequence>
<gene>
    <name evidence="2" type="ORF">GCM10023307_28770</name>
</gene>
<keyword evidence="1" id="KW-0472">Membrane</keyword>
<feature type="transmembrane region" description="Helical" evidence="1">
    <location>
        <begin position="196"/>
        <end position="218"/>
    </location>
</feature>
<dbReference type="EMBL" id="BAABJE010000015">
    <property type="protein sequence ID" value="GAA4800620.1"/>
    <property type="molecule type" value="Genomic_DNA"/>
</dbReference>
<accession>A0ABP9BWB4</accession>
<evidence type="ECO:0000313" key="3">
    <source>
        <dbReference type="Proteomes" id="UP001499959"/>
    </source>
</evidence>
<evidence type="ECO:0000313" key="2">
    <source>
        <dbReference type="EMBL" id="GAA4800620.1"/>
    </source>
</evidence>
<dbReference type="Proteomes" id="UP001499959">
    <property type="component" value="Unassembled WGS sequence"/>
</dbReference>
<protein>
    <submittedName>
        <fullName evidence="2">Uncharacterized protein</fullName>
    </submittedName>
</protein>
<dbReference type="RefSeq" id="WP_345304037.1">
    <property type="nucleotide sequence ID" value="NZ_BAABJE010000015.1"/>
</dbReference>
<feature type="transmembrane region" description="Helical" evidence="1">
    <location>
        <begin position="98"/>
        <end position="115"/>
    </location>
</feature>
<feature type="transmembrane region" description="Helical" evidence="1">
    <location>
        <begin position="127"/>
        <end position="148"/>
    </location>
</feature>
<keyword evidence="3" id="KW-1185">Reference proteome</keyword>
<keyword evidence="1" id="KW-1133">Transmembrane helix</keyword>
<feature type="transmembrane region" description="Helical" evidence="1">
    <location>
        <begin position="60"/>
        <end position="77"/>
    </location>
</feature>
<proteinExistence type="predicted"/>
<reference evidence="3" key="1">
    <citation type="journal article" date="2019" name="Int. J. Syst. Evol. Microbiol.">
        <title>The Global Catalogue of Microorganisms (GCM) 10K type strain sequencing project: providing services to taxonomists for standard genome sequencing and annotation.</title>
        <authorList>
            <consortium name="The Broad Institute Genomics Platform"/>
            <consortium name="The Broad Institute Genome Sequencing Center for Infectious Disease"/>
            <person name="Wu L."/>
            <person name="Ma J."/>
        </authorList>
    </citation>
    <scope>NUCLEOTIDE SEQUENCE [LARGE SCALE GENOMIC DNA]</scope>
    <source>
        <strain evidence="3">JCM 18204</strain>
    </source>
</reference>
<evidence type="ECO:0000256" key="1">
    <source>
        <dbReference type="SAM" id="Phobius"/>
    </source>
</evidence>
<name>A0ABP9BWB4_9GAMM</name>
<comment type="caution">
    <text evidence="2">The sequence shown here is derived from an EMBL/GenBank/DDBJ whole genome shotgun (WGS) entry which is preliminary data.</text>
</comment>
<keyword evidence="1" id="KW-0812">Transmembrane</keyword>
<organism evidence="2 3">
    <name type="scientific">Lysobacter hankyongensis</name>
    <dbReference type="NCBI Taxonomy" id="1176535"/>
    <lineage>
        <taxon>Bacteria</taxon>
        <taxon>Pseudomonadati</taxon>
        <taxon>Pseudomonadota</taxon>
        <taxon>Gammaproteobacteria</taxon>
        <taxon>Lysobacterales</taxon>
        <taxon>Lysobacteraceae</taxon>
        <taxon>Lysobacter</taxon>
    </lineage>
</organism>